<organism evidence="1 2">
    <name type="scientific">Saccharata proteae CBS 121410</name>
    <dbReference type="NCBI Taxonomy" id="1314787"/>
    <lineage>
        <taxon>Eukaryota</taxon>
        <taxon>Fungi</taxon>
        <taxon>Dikarya</taxon>
        <taxon>Ascomycota</taxon>
        <taxon>Pezizomycotina</taxon>
        <taxon>Dothideomycetes</taxon>
        <taxon>Dothideomycetes incertae sedis</taxon>
        <taxon>Botryosphaeriales</taxon>
        <taxon>Saccharataceae</taxon>
        <taxon>Saccharata</taxon>
    </lineage>
</organism>
<comment type="caution">
    <text evidence="1">The sequence shown here is derived from an EMBL/GenBank/DDBJ whole genome shotgun (WGS) entry which is preliminary data.</text>
</comment>
<evidence type="ECO:0000313" key="2">
    <source>
        <dbReference type="Proteomes" id="UP000799776"/>
    </source>
</evidence>
<sequence length="110" mass="12638">MASANVSKHYARLAQLWPKDPLRPTVSFPAALKARSLAAVSEAEELRNINALYSLLDNRYTKAYPVSPNLLKPTSNPTYYEDLMVELSKAPERGWFERYVNKWKGFLRFS</sequence>
<dbReference type="Proteomes" id="UP000799776">
    <property type="component" value="Unassembled WGS sequence"/>
</dbReference>
<proteinExistence type="predicted"/>
<reference evidence="1" key="1">
    <citation type="journal article" date="2020" name="Stud. Mycol.">
        <title>101 Dothideomycetes genomes: a test case for predicting lifestyles and emergence of pathogens.</title>
        <authorList>
            <person name="Haridas S."/>
            <person name="Albert R."/>
            <person name="Binder M."/>
            <person name="Bloem J."/>
            <person name="Labutti K."/>
            <person name="Salamov A."/>
            <person name="Andreopoulos B."/>
            <person name="Baker S."/>
            <person name="Barry K."/>
            <person name="Bills G."/>
            <person name="Bluhm B."/>
            <person name="Cannon C."/>
            <person name="Castanera R."/>
            <person name="Culley D."/>
            <person name="Daum C."/>
            <person name="Ezra D."/>
            <person name="Gonzalez J."/>
            <person name="Henrissat B."/>
            <person name="Kuo A."/>
            <person name="Liang C."/>
            <person name="Lipzen A."/>
            <person name="Lutzoni F."/>
            <person name="Magnuson J."/>
            <person name="Mondo S."/>
            <person name="Nolan M."/>
            <person name="Ohm R."/>
            <person name="Pangilinan J."/>
            <person name="Park H.-J."/>
            <person name="Ramirez L."/>
            <person name="Alfaro M."/>
            <person name="Sun H."/>
            <person name="Tritt A."/>
            <person name="Yoshinaga Y."/>
            <person name="Zwiers L.-H."/>
            <person name="Turgeon B."/>
            <person name="Goodwin S."/>
            <person name="Spatafora J."/>
            <person name="Crous P."/>
            <person name="Grigoriev I."/>
        </authorList>
    </citation>
    <scope>NUCLEOTIDE SEQUENCE</scope>
    <source>
        <strain evidence="1">CBS 121410</strain>
    </source>
</reference>
<dbReference type="OrthoDB" id="2107880at2759"/>
<protein>
    <recommendedName>
        <fullName evidence="3">Cytochrome B pre-mRNA-processing protein 6</fullName>
    </recommendedName>
</protein>
<dbReference type="PANTHER" id="PTHR28250">
    <property type="entry name" value="CYTOCHROME B PRE-MRNA-PROCESSING PROTEIN 6"/>
    <property type="match status" value="1"/>
</dbReference>
<keyword evidence="2" id="KW-1185">Reference proteome</keyword>
<name>A0A9P4HTG5_9PEZI</name>
<evidence type="ECO:0008006" key="3">
    <source>
        <dbReference type="Google" id="ProtNLM"/>
    </source>
</evidence>
<dbReference type="AlphaFoldDB" id="A0A9P4HTG5"/>
<dbReference type="InterPro" id="IPR037653">
    <property type="entry name" value="Cbp6"/>
</dbReference>
<dbReference type="EMBL" id="ML978731">
    <property type="protein sequence ID" value="KAF2085311.1"/>
    <property type="molecule type" value="Genomic_DNA"/>
</dbReference>
<dbReference type="GO" id="GO:0034551">
    <property type="term" value="P:mitochondrial respiratory chain complex III assembly"/>
    <property type="evidence" value="ECO:0007669"/>
    <property type="project" value="TreeGrafter"/>
</dbReference>
<dbReference type="Pfam" id="PF20180">
    <property type="entry name" value="UQCC2_CBP6"/>
    <property type="match status" value="1"/>
</dbReference>
<dbReference type="PANTHER" id="PTHR28250:SF1">
    <property type="entry name" value="CYTOCHROME B PRE-MRNA-PROCESSING PROTEIN 6"/>
    <property type="match status" value="1"/>
</dbReference>
<accession>A0A9P4HTG5</accession>
<dbReference type="GO" id="GO:0061671">
    <property type="term" value="C:Cbp3p-Cbp6 complex"/>
    <property type="evidence" value="ECO:0007669"/>
    <property type="project" value="InterPro"/>
</dbReference>
<evidence type="ECO:0000313" key="1">
    <source>
        <dbReference type="EMBL" id="KAF2085311.1"/>
    </source>
</evidence>
<dbReference type="GO" id="GO:0043022">
    <property type="term" value="F:ribosome binding"/>
    <property type="evidence" value="ECO:0007669"/>
    <property type="project" value="InterPro"/>
</dbReference>
<gene>
    <name evidence="1" type="ORF">K490DRAFT_67730</name>
</gene>